<dbReference type="SFLD" id="SFLDF00562">
    <property type="entry name" value="HemN-like__clustered_with_heat"/>
    <property type="match status" value="1"/>
</dbReference>
<evidence type="ECO:0000313" key="3">
    <source>
        <dbReference type="EMBL" id="APX89833.1"/>
    </source>
</evidence>
<dbReference type="Pfam" id="PF06969">
    <property type="entry name" value="HemN_C"/>
    <property type="match status" value="1"/>
</dbReference>
<dbReference type="InterPro" id="IPR006638">
    <property type="entry name" value="Elp3/MiaA/NifB-like_rSAM"/>
</dbReference>
<dbReference type="GO" id="GO:0051539">
    <property type="term" value="F:4 iron, 4 sulfur cluster binding"/>
    <property type="evidence" value="ECO:0007669"/>
    <property type="project" value="UniProtKB-UniRule"/>
</dbReference>
<dbReference type="SFLD" id="SFLDF00288">
    <property type="entry name" value="HemN-like__clustered_with_nucl"/>
    <property type="match status" value="1"/>
</dbReference>
<dbReference type="NCBIfam" id="TIGR00539">
    <property type="entry name" value="hemN_rel"/>
    <property type="match status" value="1"/>
</dbReference>
<dbReference type="SFLD" id="SFLDS00029">
    <property type="entry name" value="Radical_SAM"/>
    <property type="match status" value="1"/>
</dbReference>
<dbReference type="PROSITE" id="PS51918">
    <property type="entry name" value="RADICAL_SAM"/>
    <property type="match status" value="1"/>
</dbReference>
<keyword evidence="2" id="KW-0004">4Fe-4S</keyword>
<accession>A0A2M9DB63</accession>
<dbReference type="PANTHER" id="PTHR13932">
    <property type="entry name" value="COPROPORPHYRINIGEN III OXIDASE"/>
    <property type="match status" value="1"/>
</dbReference>
<evidence type="ECO:0000313" key="4">
    <source>
        <dbReference type="Proteomes" id="UP000187266"/>
    </source>
</evidence>
<dbReference type="GO" id="GO:0004109">
    <property type="term" value="F:coproporphyrinogen oxidase activity"/>
    <property type="evidence" value="ECO:0007669"/>
    <property type="project" value="InterPro"/>
</dbReference>
<dbReference type="InterPro" id="IPR007197">
    <property type="entry name" value="rSAM"/>
</dbReference>
<keyword evidence="2" id="KW-0143">Chaperone</keyword>
<dbReference type="Pfam" id="PF04055">
    <property type="entry name" value="Radical_SAM"/>
    <property type="match status" value="1"/>
</dbReference>
<dbReference type="AlphaFoldDB" id="A0A1U7DIX3"/>
<organism evidence="3 4">
    <name type="scientific">Brevirhabdus pacifica</name>
    <dbReference type="NCBI Taxonomy" id="1267768"/>
    <lineage>
        <taxon>Bacteria</taxon>
        <taxon>Pseudomonadati</taxon>
        <taxon>Pseudomonadota</taxon>
        <taxon>Alphaproteobacteria</taxon>
        <taxon>Rhodobacterales</taxon>
        <taxon>Paracoccaceae</taxon>
        <taxon>Brevirhabdus</taxon>
    </lineage>
</organism>
<reference evidence="3 4" key="1">
    <citation type="submission" date="2017-01" db="EMBL/GenBank/DDBJ databases">
        <title>Genomic analysis of Xuhuaishuia manganoxidans DY6-4.</title>
        <authorList>
            <person name="Wang X."/>
        </authorList>
    </citation>
    <scope>NUCLEOTIDE SEQUENCE [LARGE SCALE GENOMIC DNA]</scope>
    <source>
        <strain evidence="3 4">DY6-4</strain>
    </source>
</reference>
<accession>A0A1U7DIX3</accession>
<dbReference type="SFLD" id="SFLDG01065">
    <property type="entry name" value="anaerobic_coproporphyrinogen-I"/>
    <property type="match status" value="1"/>
</dbReference>
<dbReference type="InterPro" id="IPR034505">
    <property type="entry name" value="Coproporphyrinogen-III_oxidase"/>
</dbReference>
<comment type="subcellular location">
    <subcellularLocation>
        <location evidence="2">Cytoplasm</location>
    </subcellularLocation>
</comment>
<dbReference type="InterPro" id="IPR004559">
    <property type="entry name" value="HemW-like"/>
</dbReference>
<keyword evidence="2" id="KW-0963">Cytoplasm</keyword>
<keyword evidence="2" id="KW-0408">Iron</keyword>
<protein>
    <recommendedName>
        <fullName evidence="2">Heme chaperone HemW</fullName>
    </recommendedName>
</protein>
<evidence type="ECO:0000256" key="1">
    <source>
        <dbReference type="ARBA" id="ARBA00006100"/>
    </source>
</evidence>
<dbReference type="SUPFAM" id="SSF102114">
    <property type="entry name" value="Radical SAM enzymes"/>
    <property type="match status" value="1"/>
</dbReference>
<dbReference type="SMART" id="SM00729">
    <property type="entry name" value="Elp3"/>
    <property type="match status" value="1"/>
</dbReference>
<dbReference type="GO" id="GO:0046872">
    <property type="term" value="F:metal ion binding"/>
    <property type="evidence" value="ECO:0007669"/>
    <property type="project" value="UniProtKB-UniRule"/>
</dbReference>
<dbReference type="PANTHER" id="PTHR13932:SF5">
    <property type="entry name" value="RADICAL S-ADENOSYL METHIONINE DOMAIN-CONTAINING PROTEIN 1, MITOCHONDRIAL"/>
    <property type="match status" value="1"/>
</dbReference>
<dbReference type="InterPro" id="IPR010723">
    <property type="entry name" value="HemN_C"/>
</dbReference>
<dbReference type="Gene3D" id="3.30.750.200">
    <property type="match status" value="1"/>
</dbReference>
<keyword evidence="2" id="KW-0349">Heme</keyword>
<keyword evidence="2" id="KW-0479">Metal-binding</keyword>
<dbReference type="InterPro" id="IPR058240">
    <property type="entry name" value="rSAM_sf"/>
</dbReference>
<dbReference type="GO" id="GO:0005737">
    <property type="term" value="C:cytoplasm"/>
    <property type="evidence" value="ECO:0007669"/>
    <property type="project" value="UniProtKB-SubCell"/>
</dbReference>
<evidence type="ECO:0000256" key="2">
    <source>
        <dbReference type="RuleBase" id="RU364116"/>
    </source>
</evidence>
<comment type="similarity">
    <text evidence="1">Belongs to the anaerobic coproporphyrinogen-III oxidase family. HemW subfamily.</text>
</comment>
<proteinExistence type="inferred from homology"/>
<comment type="function">
    <text evidence="2">Probably acts as a heme chaperone, transferring heme to an unknown acceptor. Binds one molecule of heme per monomer, possibly covalently. Binds 1 [4Fe-4S] cluster. The cluster is coordinated with 3 cysteines and an exchangeable S-adenosyl-L-methionine.</text>
</comment>
<dbReference type="EMBL" id="CP019124">
    <property type="protein sequence ID" value="APX89833.1"/>
    <property type="molecule type" value="Genomic_DNA"/>
</dbReference>
<sequence>MTEPSQGGFGLYLHWPFCQAKCPYCDFNSHVVARIDQEQWETAYLAELDRAAAETPDRILDTVFFGGGTPSLMSASLVQAIMDRIRRNWRLSNSLEVTLEANPTSVEAGRFQGYRQAGVNRVSMGIQALNNDDLRRLGRLHSVEEARRAFDFARETFPQVSFDLIYARQDQSLAAWEEELSSALNMAADHLSLYQLTIEEGTAFGERMARGGLKGLPDEDTAAAMFEMTQAMTADAGLPAYEISNHARPGAESRHNMIYWKGGEYVGVGPGAHGRIVSDGQRYATETHLAPGAWLQAVERQGHGESLRTALTKADQGEELLLMGLRISDGVSVSQVQDLLGRPLPYSAIKQLSDDGYLVHDGDRLRVTGAGRLVLNGVLRELLAG</sequence>
<keyword evidence="2" id="KW-0949">S-adenosyl-L-methionine</keyword>
<dbReference type="CDD" id="cd01335">
    <property type="entry name" value="Radical_SAM"/>
    <property type="match status" value="1"/>
</dbReference>
<gene>
    <name evidence="3" type="ORF">BV394_08985</name>
</gene>
<dbReference type="RefSeq" id="WP_076979854.1">
    <property type="nucleotide sequence ID" value="NZ_CP019124.1"/>
</dbReference>
<keyword evidence="4" id="KW-1185">Reference proteome</keyword>
<dbReference type="OrthoDB" id="9808022at2"/>
<name>A0A1U7DIX3_9RHOB</name>
<dbReference type="STRING" id="1267768.BV394_08985"/>
<keyword evidence="2" id="KW-0411">Iron-sulfur</keyword>
<dbReference type="Proteomes" id="UP000187266">
    <property type="component" value="Chromosome"/>
</dbReference>
<dbReference type="GO" id="GO:0006779">
    <property type="term" value="P:porphyrin-containing compound biosynthetic process"/>
    <property type="evidence" value="ECO:0007669"/>
    <property type="project" value="InterPro"/>
</dbReference>